<comment type="similarity">
    <text evidence="1">Belongs to the iron-sulfur cluster assembly SufBD family.</text>
</comment>
<evidence type="ECO:0000259" key="3">
    <source>
        <dbReference type="Pfam" id="PF19295"/>
    </source>
</evidence>
<dbReference type="SUPFAM" id="SSF101960">
    <property type="entry name" value="Stabilizer of iron transporter SufD"/>
    <property type="match status" value="1"/>
</dbReference>
<reference evidence="4" key="2">
    <citation type="journal article" date="2023" name="Syst. Appl. Microbiol.">
        <title>Govania unica gen. nov., sp. nov., a rare biosphere bacterium that represents a novel family in the class Alphaproteobacteria.</title>
        <authorList>
            <person name="Vandamme P."/>
            <person name="Peeters C."/>
            <person name="Hettiarachchi A."/>
            <person name="Cnockaert M."/>
            <person name="Carlier A."/>
        </authorList>
    </citation>
    <scope>NUCLEOTIDE SEQUENCE</scope>
    <source>
        <strain evidence="4">LMG 31809</strain>
    </source>
</reference>
<evidence type="ECO:0000259" key="2">
    <source>
        <dbReference type="Pfam" id="PF01458"/>
    </source>
</evidence>
<dbReference type="RefSeq" id="WP_274942104.1">
    <property type="nucleotide sequence ID" value="NZ_JANWOI010000001.1"/>
</dbReference>
<feature type="domain" description="SUF system FeS cluster assembly SufBD N-terminal" evidence="3">
    <location>
        <begin position="2"/>
        <end position="126"/>
    </location>
</feature>
<dbReference type="InterPro" id="IPR045595">
    <property type="entry name" value="SufBD_N"/>
</dbReference>
<reference evidence="4" key="1">
    <citation type="submission" date="2022-08" db="EMBL/GenBank/DDBJ databases">
        <authorList>
            <person name="Vandamme P."/>
            <person name="Hettiarachchi A."/>
            <person name="Peeters C."/>
            <person name="Cnockaert M."/>
            <person name="Carlier A."/>
        </authorList>
    </citation>
    <scope>NUCLEOTIDE SEQUENCE</scope>
    <source>
        <strain evidence="4">LMG 31809</strain>
    </source>
</reference>
<keyword evidence="5" id="KW-1185">Reference proteome</keyword>
<dbReference type="InterPro" id="IPR000825">
    <property type="entry name" value="SUF_FeS_clus_asmbl_SufBD_core"/>
</dbReference>
<organism evidence="4 5">
    <name type="scientific">Govanella unica</name>
    <dbReference type="NCBI Taxonomy" id="2975056"/>
    <lineage>
        <taxon>Bacteria</taxon>
        <taxon>Pseudomonadati</taxon>
        <taxon>Pseudomonadota</taxon>
        <taxon>Alphaproteobacteria</taxon>
        <taxon>Emcibacterales</taxon>
        <taxon>Govanellaceae</taxon>
        <taxon>Govanella</taxon>
    </lineage>
</organism>
<sequence length="410" mass="43955">MTEMLASLREEAEARYVALGLPTVADEAWRYVNLGVLRKGAFQLSGLVDADEDALPVTDFGGAVLVLVNGRFVPALSRLEELDGVTVTPLADALVTDATLATRLKADDGRALTALNTALWADGLVIRADKPVAKPLTLLYVSAPGEAEEATHPRLFVDLAPSAELTLIEIYQGRSELLYWVNPVREVTLGANAGFKAVTLYDEGPAAIHTGLLKVVQKRDSRFEHRALSLGGKVVRHEVHVRLEEPGVLCNLMGAALAASGQTLDTYTEMHHLAPHGTSHQTFRSVADAKGTTAYQGRIVVHEDAQKTDAIQSSRNLLLAKGAEANTKPELEIYADDVKCAHGATVGELDEDMLFYLESRGIDPVSAKAMLIEAFVGGVIDDLPVAALEDLLRARVAGWMQGRAIAGDPA</sequence>
<dbReference type="GO" id="GO:0016226">
    <property type="term" value="P:iron-sulfur cluster assembly"/>
    <property type="evidence" value="ECO:0007669"/>
    <property type="project" value="InterPro"/>
</dbReference>
<dbReference type="InterPro" id="IPR011542">
    <property type="entry name" value="SUF_FeS_clus_asmbl_SufD"/>
</dbReference>
<feature type="domain" description="SUF system FeS cluster assembly SufBD core" evidence="2">
    <location>
        <begin position="147"/>
        <end position="375"/>
    </location>
</feature>
<dbReference type="Pfam" id="PF19295">
    <property type="entry name" value="SufBD_N"/>
    <property type="match status" value="1"/>
</dbReference>
<dbReference type="AlphaFoldDB" id="A0A9X3TU38"/>
<dbReference type="EMBL" id="JANWOI010000001">
    <property type="protein sequence ID" value="MDA5192396.1"/>
    <property type="molecule type" value="Genomic_DNA"/>
</dbReference>
<dbReference type="Pfam" id="PF01458">
    <property type="entry name" value="SUFBD_core"/>
    <property type="match status" value="1"/>
</dbReference>
<evidence type="ECO:0000313" key="5">
    <source>
        <dbReference type="Proteomes" id="UP001141619"/>
    </source>
</evidence>
<evidence type="ECO:0000256" key="1">
    <source>
        <dbReference type="ARBA" id="ARBA00043967"/>
    </source>
</evidence>
<dbReference type="NCBIfam" id="TIGR01981">
    <property type="entry name" value="sufD"/>
    <property type="match status" value="1"/>
</dbReference>
<dbReference type="PANTHER" id="PTHR43575">
    <property type="entry name" value="PROTEIN ABCI7, CHLOROPLASTIC"/>
    <property type="match status" value="1"/>
</dbReference>
<dbReference type="InterPro" id="IPR055346">
    <property type="entry name" value="Fe-S_cluster_assembly_SufBD"/>
</dbReference>
<comment type="caution">
    <text evidence="4">The sequence shown here is derived from an EMBL/GenBank/DDBJ whole genome shotgun (WGS) entry which is preliminary data.</text>
</comment>
<name>A0A9X3TU38_9PROT</name>
<accession>A0A9X3TU38</accession>
<gene>
    <name evidence="4" type="primary">sufD</name>
    <name evidence="4" type="ORF">NYP16_00285</name>
</gene>
<protein>
    <submittedName>
        <fullName evidence="4">Fe-S cluster assembly protein SufD</fullName>
    </submittedName>
</protein>
<dbReference type="Proteomes" id="UP001141619">
    <property type="component" value="Unassembled WGS sequence"/>
</dbReference>
<proteinExistence type="inferred from homology"/>
<dbReference type="InterPro" id="IPR037284">
    <property type="entry name" value="SUF_FeS_clus_asmbl_SufBD_sf"/>
</dbReference>
<dbReference type="PANTHER" id="PTHR43575:SF1">
    <property type="entry name" value="PROTEIN ABCI7, CHLOROPLASTIC"/>
    <property type="match status" value="1"/>
</dbReference>
<evidence type="ECO:0000313" key="4">
    <source>
        <dbReference type="EMBL" id="MDA5192396.1"/>
    </source>
</evidence>